<evidence type="ECO:0000313" key="8">
    <source>
        <dbReference type="EMBL" id="PQO31583.1"/>
    </source>
</evidence>
<name>A0A2S8FHF8_9BACT</name>
<feature type="signal peptide" evidence="6">
    <location>
        <begin position="1"/>
        <end position="16"/>
    </location>
</feature>
<dbReference type="InterPro" id="IPR009056">
    <property type="entry name" value="Cyt_c-like_dom"/>
</dbReference>
<feature type="region of interest" description="Disordered" evidence="5">
    <location>
        <begin position="986"/>
        <end position="1006"/>
    </location>
</feature>
<dbReference type="NCBIfam" id="TIGR02603">
    <property type="entry name" value="CxxCH_TIGR02603"/>
    <property type="match status" value="1"/>
</dbReference>
<dbReference type="GO" id="GO:0009055">
    <property type="term" value="F:electron transfer activity"/>
    <property type="evidence" value="ECO:0007669"/>
    <property type="project" value="InterPro"/>
</dbReference>
<comment type="caution">
    <text evidence="8">The sequence shown here is derived from an EMBL/GenBank/DDBJ whole genome shotgun (WGS) entry which is preliminary data.</text>
</comment>
<dbReference type="InterPro" id="IPR016024">
    <property type="entry name" value="ARM-type_fold"/>
</dbReference>
<dbReference type="SUPFAM" id="SSF50952">
    <property type="entry name" value="Soluble quinoprotein glucose dehydrogenase"/>
    <property type="match status" value="1"/>
</dbReference>
<dbReference type="InterPro" id="IPR013427">
    <property type="entry name" value="Haem-bd_dom_put"/>
</dbReference>
<dbReference type="OrthoDB" id="225269at2"/>
<evidence type="ECO:0000256" key="3">
    <source>
        <dbReference type="ARBA" id="ARBA00023004"/>
    </source>
</evidence>
<evidence type="ECO:0000256" key="4">
    <source>
        <dbReference type="PROSITE-ProRule" id="PRU00433"/>
    </source>
</evidence>
<proteinExistence type="predicted"/>
<dbReference type="Gene3D" id="1.10.760.10">
    <property type="entry name" value="Cytochrome c-like domain"/>
    <property type="match status" value="1"/>
</dbReference>
<dbReference type="Gene3D" id="2.120.10.30">
    <property type="entry name" value="TolB, C-terminal domain"/>
    <property type="match status" value="1"/>
</dbReference>
<feature type="domain" description="Cytochrome c" evidence="7">
    <location>
        <begin position="886"/>
        <end position="1026"/>
    </location>
</feature>
<gene>
    <name evidence="8" type="ORF">C5Y98_19390</name>
</gene>
<dbReference type="PROSITE" id="PS51007">
    <property type="entry name" value="CYTC"/>
    <property type="match status" value="1"/>
</dbReference>
<dbReference type="EMBL" id="PUIB01000019">
    <property type="protein sequence ID" value="PQO31583.1"/>
    <property type="molecule type" value="Genomic_DNA"/>
</dbReference>
<reference evidence="8 9" key="1">
    <citation type="submission" date="2018-02" db="EMBL/GenBank/DDBJ databases">
        <title>Comparative genomes isolates from brazilian mangrove.</title>
        <authorList>
            <person name="Araujo J.E."/>
            <person name="Taketani R.G."/>
            <person name="Silva M.C.P."/>
            <person name="Loureco M.V."/>
            <person name="Andreote F.D."/>
        </authorList>
    </citation>
    <scope>NUCLEOTIDE SEQUENCE [LARGE SCALE GENOMIC DNA]</scope>
    <source>
        <strain evidence="8 9">NAP PRIS-MGV</strain>
    </source>
</reference>
<dbReference type="GO" id="GO:0046872">
    <property type="term" value="F:metal ion binding"/>
    <property type="evidence" value="ECO:0007669"/>
    <property type="project" value="UniProtKB-KW"/>
</dbReference>
<dbReference type="PANTHER" id="PTHR33546">
    <property type="entry name" value="LARGE, MULTIFUNCTIONAL SECRETED PROTEIN-RELATED"/>
    <property type="match status" value="1"/>
</dbReference>
<keyword evidence="6" id="KW-0732">Signal</keyword>
<evidence type="ECO:0000256" key="2">
    <source>
        <dbReference type="ARBA" id="ARBA00022723"/>
    </source>
</evidence>
<evidence type="ECO:0000256" key="1">
    <source>
        <dbReference type="ARBA" id="ARBA00022617"/>
    </source>
</evidence>
<dbReference type="SUPFAM" id="SSF48371">
    <property type="entry name" value="ARM repeat"/>
    <property type="match status" value="1"/>
</dbReference>
<dbReference type="InterPro" id="IPR011042">
    <property type="entry name" value="6-blade_b-propeller_TolB-like"/>
</dbReference>
<dbReference type="InterPro" id="IPR011041">
    <property type="entry name" value="Quinoprot_gluc/sorb_DH_b-prop"/>
</dbReference>
<sequence>MRTFLILLLAASPVWADFPEVHNSERDQEAQPMPPEQAAASFEVPEGFQAEVVFAEPDVQNPIAMAWDAQGRLWIAENFTYDQPSMKFDRSLRDRVLFFEDTDGDGKLDKRNVFVDNVQLLTSVEVGLGGVWLMCPPQVLFIPDADHDGKPDGPAEVVLDGFTVAKDNYHNFANGLRFGPDGWLYGRCGHSCPGNIGLPGTPDEMRLPMEGGIWRYHPQTKHVEVLTTGTTNPWGHDWDELGELFFINTVNGHLWHMLPGAHFMQNFALDPHPHSYELIDMHADHWHFDTTGRWQDSRDGAADKFGGGHAHVGMMIYQGGNWPDEYRGNLFTFNMHGRRANQEILERKGSGYVGKHGKDILLSGDPFFRGMDLSAGPDGSVYVIDWSDTGECHDHTGVHRTSGRIYRVSYEGARKFTRPPAGDSYFLNPMVQQIDDNWAPRMARIVLQEKSQAGEDMTALANLLKPRVLEETPEQGLTSQAKHDRNRLRYLWTLHAIGGTDQPLLLKLLDDKNEHMRAWAIRLLTEQWPLDAAHGPVPQEAALAQQVREEAREMLPKFARMAETDESAFVRLTLASTLQRLPVELRGKLATQLVRHPEDANDHNLPLMVWYGLMSNEGEHLNDLGAVAAASTWPTTTKLIARRLTEEIETQPDAINALLARAKSFNASQAAAMLTGMSEALRGWSKAPKPTAWDSLVLKLAKLPVQGIPAKLRELGAVFGDGRALDELRKLALNNEADLLTRQSALASLIEAKPDDLRSLCEKLITTPMVNVVAARGLALYDDPAAAQLLIANYRRFREPQRAEVLAILLSRPAFANVLLDALAKNRIRKSDVTAIHVRQLRSLGDEALNQRANEVWGEVRESSEEKQKAMAYWKDRLSEANLAQADMAKGRVVFEGLCAKCHRLYGEGSTIGPDLTGSNRSNLDYLLQNIIDPSAVVSADYRMTVLQLEDGRVLSGIVAEQTDKTLTLQTPTDRVTVEKDQIEAQKKTNLSPMPDLQLGAGPNQPGGLLTDDQFLDLISYLKNPAQVPLPDK</sequence>
<feature type="chain" id="PRO_5015556071" evidence="6">
    <location>
        <begin position="17"/>
        <end position="1033"/>
    </location>
</feature>
<evidence type="ECO:0000259" key="7">
    <source>
        <dbReference type="PROSITE" id="PS51007"/>
    </source>
</evidence>
<dbReference type="Proteomes" id="UP000239388">
    <property type="component" value="Unassembled WGS sequence"/>
</dbReference>
<evidence type="ECO:0000313" key="9">
    <source>
        <dbReference type="Proteomes" id="UP000239388"/>
    </source>
</evidence>
<dbReference type="InterPro" id="IPR055557">
    <property type="entry name" value="DUF7133"/>
</dbReference>
<dbReference type="InterPro" id="IPR036909">
    <property type="entry name" value="Cyt_c-like_dom_sf"/>
</dbReference>
<dbReference type="AlphaFoldDB" id="A0A2S8FHF8"/>
<keyword evidence="2 4" id="KW-0479">Metal-binding</keyword>
<dbReference type="Pfam" id="PF23500">
    <property type="entry name" value="DUF7133"/>
    <property type="match status" value="1"/>
</dbReference>
<dbReference type="NCBIfam" id="TIGR02604">
    <property type="entry name" value="Piru_Ver_Nterm"/>
    <property type="match status" value="1"/>
</dbReference>
<dbReference type="GO" id="GO:0020037">
    <property type="term" value="F:heme binding"/>
    <property type="evidence" value="ECO:0007669"/>
    <property type="project" value="InterPro"/>
</dbReference>
<dbReference type="SUPFAM" id="SSF46626">
    <property type="entry name" value="Cytochrome c"/>
    <property type="match status" value="1"/>
</dbReference>
<dbReference type="InterPro" id="IPR013428">
    <property type="entry name" value="Membrane-bound_put_N"/>
</dbReference>
<keyword evidence="1 4" id="KW-0349">Heme</keyword>
<evidence type="ECO:0000256" key="5">
    <source>
        <dbReference type="SAM" id="MobiDB-lite"/>
    </source>
</evidence>
<protein>
    <submittedName>
        <fullName evidence="8">Cytochrome C</fullName>
    </submittedName>
</protein>
<keyword evidence="3 4" id="KW-0408">Iron</keyword>
<accession>A0A2S8FHF8</accession>
<evidence type="ECO:0000256" key="6">
    <source>
        <dbReference type="SAM" id="SignalP"/>
    </source>
</evidence>
<organism evidence="8 9">
    <name type="scientific">Blastopirellula marina</name>
    <dbReference type="NCBI Taxonomy" id="124"/>
    <lineage>
        <taxon>Bacteria</taxon>
        <taxon>Pseudomonadati</taxon>
        <taxon>Planctomycetota</taxon>
        <taxon>Planctomycetia</taxon>
        <taxon>Pirellulales</taxon>
        <taxon>Pirellulaceae</taxon>
        <taxon>Blastopirellula</taxon>
    </lineage>
</organism>
<dbReference type="RefSeq" id="WP_105356634.1">
    <property type="nucleotide sequence ID" value="NZ_PUIB01000019.1"/>
</dbReference>
<dbReference type="PANTHER" id="PTHR33546:SF1">
    <property type="entry name" value="LARGE, MULTIFUNCTIONAL SECRETED PROTEIN"/>
    <property type="match status" value="1"/>
</dbReference>